<dbReference type="OrthoDB" id="159667at2"/>
<evidence type="ECO:0000313" key="4">
    <source>
        <dbReference type="Proteomes" id="UP000248706"/>
    </source>
</evidence>
<comment type="caution">
    <text evidence="3">The sequence shown here is derived from an EMBL/GenBank/DDBJ whole genome shotgun (WGS) entry which is preliminary data.</text>
</comment>
<keyword evidence="4" id="KW-1185">Reference proteome</keyword>
<evidence type="ECO:0000313" key="3">
    <source>
        <dbReference type="EMBL" id="RAQ96794.1"/>
    </source>
</evidence>
<feature type="region of interest" description="Disordered" evidence="1">
    <location>
        <begin position="1"/>
        <end position="22"/>
    </location>
</feature>
<name>A0A328VNS0_9CHLR</name>
<reference evidence="3 4" key="1">
    <citation type="submission" date="2016-08" db="EMBL/GenBank/DDBJ databases">
        <title>Analysis of Carbohydrate Active Enzymes in Thermogemmatispora T81 Reveals Carbohydrate Degradation Ability.</title>
        <authorList>
            <person name="Tomazini A."/>
            <person name="Lal S."/>
            <person name="Stott M."/>
            <person name="Henrissat B."/>
            <person name="Polikarpov I."/>
            <person name="Sparling R."/>
            <person name="Levin D.B."/>
        </authorList>
    </citation>
    <scope>NUCLEOTIDE SEQUENCE [LARGE SCALE GENOMIC DNA]</scope>
    <source>
        <strain evidence="3 4">T81</strain>
    </source>
</reference>
<evidence type="ECO:0000256" key="1">
    <source>
        <dbReference type="SAM" id="MobiDB-lite"/>
    </source>
</evidence>
<feature type="compositionally biased region" description="Polar residues" evidence="1">
    <location>
        <begin position="8"/>
        <end position="22"/>
    </location>
</feature>
<keyword evidence="2" id="KW-0812">Transmembrane</keyword>
<dbReference type="AlphaFoldDB" id="A0A328VNS0"/>
<dbReference type="EMBL" id="MCIF01000002">
    <property type="protein sequence ID" value="RAQ96794.1"/>
    <property type="molecule type" value="Genomic_DNA"/>
</dbReference>
<proteinExistence type="predicted"/>
<sequence>MGEVKHSGSLSSHSIDAGTQSPRARKRIIRNCSVCTQRIPLEAIAVTEPEGAPEPRQSWVLCRDCYRALLAEMSRSPVRSPLRLRIALGLVAAERRPPSASSAPHIRRFVHDHRAIMFIAWTLIIGMLLHLLLIVGLASLH</sequence>
<dbReference type="Proteomes" id="UP000248706">
    <property type="component" value="Unassembled WGS sequence"/>
</dbReference>
<keyword evidence="2" id="KW-0472">Membrane</keyword>
<keyword evidence="2" id="KW-1133">Transmembrane helix</keyword>
<feature type="transmembrane region" description="Helical" evidence="2">
    <location>
        <begin position="115"/>
        <end position="140"/>
    </location>
</feature>
<accession>A0A328VNS0</accession>
<gene>
    <name evidence="3" type="ORF">A4R35_14725</name>
</gene>
<protein>
    <submittedName>
        <fullName evidence="3">Uncharacterized protein</fullName>
    </submittedName>
</protein>
<organism evidence="3 4">
    <name type="scientific">Thermogemmatispora tikiterensis</name>
    <dbReference type="NCBI Taxonomy" id="1825093"/>
    <lineage>
        <taxon>Bacteria</taxon>
        <taxon>Bacillati</taxon>
        <taxon>Chloroflexota</taxon>
        <taxon>Ktedonobacteria</taxon>
        <taxon>Thermogemmatisporales</taxon>
        <taxon>Thermogemmatisporaceae</taxon>
        <taxon>Thermogemmatispora</taxon>
    </lineage>
</organism>
<evidence type="ECO:0000256" key="2">
    <source>
        <dbReference type="SAM" id="Phobius"/>
    </source>
</evidence>